<dbReference type="RefSeq" id="WP_015108781.1">
    <property type="nucleotide sequence ID" value="NC_019675.1"/>
</dbReference>
<dbReference type="Gene3D" id="3.40.50.2000">
    <property type="entry name" value="Glycogen Phosphorylase B"/>
    <property type="match status" value="2"/>
</dbReference>
<evidence type="ECO:0000256" key="1">
    <source>
        <dbReference type="ARBA" id="ARBA00022676"/>
    </source>
</evidence>
<gene>
    <name evidence="3" type="ordered locus">Cyagr_1149</name>
</gene>
<dbReference type="GO" id="GO:0008713">
    <property type="term" value="F:ADP-heptose-lipopolysaccharide heptosyltransferase activity"/>
    <property type="evidence" value="ECO:0007669"/>
    <property type="project" value="TreeGrafter"/>
</dbReference>
<keyword evidence="2 3" id="KW-0808">Transferase</keyword>
<dbReference type="SUPFAM" id="SSF53756">
    <property type="entry name" value="UDP-Glycosyltransferase/glycogen phosphorylase"/>
    <property type="match status" value="1"/>
</dbReference>
<dbReference type="Proteomes" id="UP000010388">
    <property type="component" value="Chromosome"/>
</dbReference>
<dbReference type="eggNOG" id="COG0859">
    <property type="taxonomic scope" value="Bacteria"/>
</dbReference>
<organism evidence="3 4">
    <name type="scientific">Cyanobium gracile (strain ATCC 27147 / PCC 6307)</name>
    <dbReference type="NCBI Taxonomy" id="292564"/>
    <lineage>
        <taxon>Bacteria</taxon>
        <taxon>Bacillati</taxon>
        <taxon>Cyanobacteriota</taxon>
        <taxon>Cyanophyceae</taxon>
        <taxon>Synechococcales</taxon>
        <taxon>Prochlorococcaceae</taxon>
        <taxon>Cyanobium</taxon>
    </lineage>
</organism>
<dbReference type="CDD" id="cd03789">
    <property type="entry name" value="GT9_LPS_heptosyltransferase"/>
    <property type="match status" value="1"/>
</dbReference>
<evidence type="ECO:0000313" key="4">
    <source>
        <dbReference type="Proteomes" id="UP000010388"/>
    </source>
</evidence>
<proteinExistence type="predicted"/>
<dbReference type="InterPro" id="IPR051199">
    <property type="entry name" value="LPS_LOS_Heptosyltrfase"/>
</dbReference>
<dbReference type="OrthoDB" id="9797795at2"/>
<dbReference type="EMBL" id="CP003495">
    <property type="protein sequence ID" value="AFY28328.1"/>
    <property type="molecule type" value="Genomic_DNA"/>
</dbReference>
<dbReference type="Pfam" id="PF01075">
    <property type="entry name" value="Glyco_transf_9"/>
    <property type="match status" value="1"/>
</dbReference>
<keyword evidence="1" id="KW-0328">Glycosyltransferase</keyword>
<dbReference type="HOGENOM" id="CLU_707366_0_0_3"/>
<dbReference type="STRING" id="292564.Cyagr_1149"/>
<dbReference type="PANTHER" id="PTHR30160:SF1">
    <property type="entry name" value="LIPOPOLYSACCHARIDE 1,2-N-ACETYLGLUCOSAMINETRANSFERASE-RELATED"/>
    <property type="match status" value="1"/>
</dbReference>
<protein>
    <submittedName>
        <fullName evidence="3">ADP-heptose:LPS heptosyltransferase</fullName>
    </submittedName>
</protein>
<accession>K9P5T8</accession>
<evidence type="ECO:0000313" key="3">
    <source>
        <dbReference type="EMBL" id="AFY28328.1"/>
    </source>
</evidence>
<sequence>MNTLPRLMHRFRDEDLGPRPRIVVLGAAKLGNYVVLQPLLRGLRRKYPDALIIYVGSQRTRELERLNPWIDASLPLAEQGPAALPALRQWRRTLREQGRDDGVDLVINADGHAPHSPAWVQALDPRFVVGAAPIPAGDHPLHALALDPHWASPSLVERYAGWIGSNSIRELHCRVAWVDTAFERVELPAEPAPTGLPPVLIAVNGERPAKLWPLEHWLALLERLQREMGLPPGSIGLIGGPPPAEPRQAGDRLERGLLARAGVRDLRGRLSLPALVGALARSRLCIAVDSGPLHLAAAAGCPTVALFGTDADGIGASPRDLWAPRADHVWVSRSRQRCGGCLQVRFENPACPLEHHACMDGLPPDVVWPLVQQAWQRNGTRNGAPCGRPG</sequence>
<reference evidence="4" key="1">
    <citation type="journal article" date="2013" name="Proc. Natl. Acad. Sci. U.S.A.">
        <title>Improving the coverage of the cyanobacterial phylum using diversity-driven genome sequencing.</title>
        <authorList>
            <person name="Shih P.M."/>
            <person name="Wu D."/>
            <person name="Latifi A."/>
            <person name="Axen S.D."/>
            <person name="Fewer D.P."/>
            <person name="Talla E."/>
            <person name="Calteau A."/>
            <person name="Cai F."/>
            <person name="Tandeau de Marsac N."/>
            <person name="Rippka R."/>
            <person name="Herdman M."/>
            <person name="Sivonen K."/>
            <person name="Coursin T."/>
            <person name="Laurent T."/>
            <person name="Goodwin L."/>
            <person name="Nolan M."/>
            <person name="Davenport K.W."/>
            <person name="Han C.S."/>
            <person name="Rubin E.M."/>
            <person name="Eisen J.A."/>
            <person name="Woyke T."/>
            <person name="Gugger M."/>
            <person name="Kerfeld C.A."/>
        </authorList>
    </citation>
    <scope>NUCLEOTIDE SEQUENCE [LARGE SCALE GENOMIC DNA]</scope>
    <source>
        <strain evidence="4">ATCC 27147 / PCC 6307</strain>
    </source>
</reference>
<dbReference type="GO" id="GO:0009244">
    <property type="term" value="P:lipopolysaccharide core region biosynthetic process"/>
    <property type="evidence" value="ECO:0007669"/>
    <property type="project" value="TreeGrafter"/>
</dbReference>
<dbReference type="AlphaFoldDB" id="K9P5T8"/>
<dbReference type="PANTHER" id="PTHR30160">
    <property type="entry name" value="TETRAACYLDISACCHARIDE 4'-KINASE-RELATED"/>
    <property type="match status" value="1"/>
</dbReference>
<evidence type="ECO:0000256" key="2">
    <source>
        <dbReference type="ARBA" id="ARBA00022679"/>
    </source>
</evidence>
<name>K9P5T8_CYAGP</name>
<dbReference type="KEGG" id="cgc:Cyagr_1149"/>
<dbReference type="InterPro" id="IPR002201">
    <property type="entry name" value="Glyco_trans_9"/>
</dbReference>
<dbReference type="GO" id="GO:0005829">
    <property type="term" value="C:cytosol"/>
    <property type="evidence" value="ECO:0007669"/>
    <property type="project" value="TreeGrafter"/>
</dbReference>